<dbReference type="PANTHER" id="PTHR34580">
    <property type="match status" value="1"/>
</dbReference>
<dbReference type="InterPro" id="IPR013196">
    <property type="entry name" value="HTH_11"/>
</dbReference>
<gene>
    <name evidence="4" type="ORF">HKD39_07040</name>
</gene>
<dbReference type="InterPro" id="IPR028349">
    <property type="entry name" value="PafC-like"/>
</dbReference>
<keyword evidence="5" id="KW-1185">Reference proteome</keyword>
<evidence type="ECO:0000313" key="4">
    <source>
        <dbReference type="EMBL" id="NNG35469.1"/>
    </source>
</evidence>
<dbReference type="Pfam" id="PF13280">
    <property type="entry name" value="WYL"/>
    <property type="match status" value="1"/>
</dbReference>
<evidence type="ECO:0000259" key="3">
    <source>
        <dbReference type="Pfam" id="PF25583"/>
    </source>
</evidence>
<dbReference type="PIRSF" id="PIRSF016838">
    <property type="entry name" value="PafC"/>
    <property type="match status" value="1"/>
</dbReference>
<sequence>MRADRLLSEVALLRTHGRLSAAELARRVEASPRTVMRDMEALSAAGVPVYAERGRTGGFSLLPGYRPPAEDLTADEAKALFVAGGAGVADALGMGSSFASALRKLTAGLPDRQAGAVGEIASRIVIDPTGWGGAAAPPPLLSTVLDAVLSDRRLLIGYRSPSSGTAGHRTVDPWGLVLAGTAWYLLGAHRGRPRSYRLTRMTSARRIDQPCRKPANLDLLAQWRDRQAVWRAARPGHRITVRVVAKQSDPLVQLLGIALVAPPRVAPDGDGHDLVTAQVSTLRGAVGVMLGFGDWLEVLEPPELRELMRSTAETVSRTYRRRGS</sequence>
<feature type="domain" description="WYL" evidence="2">
    <location>
        <begin position="140"/>
        <end position="205"/>
    </location>
</feature>
<accession>A0A849A4F2</accession>
<evidence type="ECO:0000259" key="2">
    <source>
        <dbReference type="Pfam" id="PF13280"/>
    </source>
</evidence>
<protein>
    <submittedName>
        <fullName evidence="4">YafY family transcriptional regulator</fullName>
    </submittedName>
</protein>
<dbReference type="Pfam" id="PF25583">
    <property type="entry name" value="WCX"/>
    <property type="match status" value="1"/>
</dbReference>
<name>A0A849A4F2_9ACTN</name>
<comment type="caution">
    <text evidence="4">The sequence shown here is derived from an EMBL/GenBank/DDBJ whole genome shotgun (WGS) entry which is preliminary data.</text>
</comment>
<feature type="domain" description="WCX" evidence="3">
    <location>
        <begin position="237"/>
        <end position="314"/>
    </location>
</feature>
<dbReference type="PROSITE" id="PS52050">
    <property type="entry name" value="WYL"/>
    <property type="match status" value="1"/>
</dbReference>
<dbReference type="InterPro" id="IPR036388">
    <property type="entry name" value="WH-like_DNA-bd_sf"/>
</dbReference>
<dbReference type="InterPro" id="IPR051534">
    <property type="entry name" value="CBASS_pafABC_assoc_protein"/>
</dbReference>
<dbReference type="AlphaFoldDB" id="A0A849A4F2"/>
<dbReference type="PANTHER" id="PTHR34580:SF1">
    <property type="entry name" value="PROTEIN PAFC"/>
    <property type="match status" value="1"/>
</dbReference>
<dbReference type="SUPFAM" id="SSF46785">
    <property type="entry name" value="Winged helix' DNA-binding domain"/>
    <property type="match status" value="1"/>
</dbReference>
<proteinExistence type="predicted"/>
<evidence type="ECO:0000259" key="1">
    <source>
        <dbReference type="Pfam" id="PF08279"/>
    </source>
</evidence>
<reference evidence="4 5" key="1">
    <citation type="submission" date="2020-05" db="EMBL/GenBank/DDBJ databases">
        <title>Nakamurella sp. DB0629 isolated from air conditioner.</title>
        <authorList>
            <person name="Kim D.H."/>
            <person name="Kim D.-U."/>
        </authorList>
    </citation>
    <scope>NUCLEOTIDE SEQUENCE [LARGE SCALE GENOMIC DNA]</scope>
    <source>
        <strain evidence="4 5">DB0629</strain>
    </source>
</reference>
<dbReference type="Gene3D" id="1.10.10.10">
    <property type="entry name" value="Winged helix-like DNA-binding domain superfamily/Winged helix DNA-binding domain"/>
    <property type="match status" value="1"/>
</dbReference>
<evidence type="ECO:0000313" key="5">
    <source>
        <dbReference type="Proteomes" id="UP000562984"/>
    </source>
</evidence>
<organism evidence="4 5">
    <name type="scientific">Nakamurella aerolata</name>
    <dbReference type="NCBI Taxonomy" id="1656892"/>
    <lineage>
        <taxon>Bacteria</taxon>
        <taxon>Bacillati</taxon>
        <taxon>Actinomycetota</taxon>
        <taxon>Actinomycetes</taxon>
        <taxon>Nakamurellales</taxon>
        <taxon>Nakamurellaceae</taxon>
        <taxon>Nakamurella</taxon>
    </lineage>
</organism>
<dbReference type="EMBL" id="JABEND010000003">
    <property type="protein sequence ID" value="NNG35469.1"/>
    <property type="molecule type" value="Genomic_DNA"/>
</dbReference>
<feature type="domain" description="Helix-turn-helix type 11" evidence="1">
    <location>
        <begin position="5"/>
        <end position="58"/>
    </location>
</feature>
<dbReference type="InterPro" id="IPR036390">
    <property type="entry name" value="WH_DNA-bd_sf"/>
</dbReference>
<dbReference type="InterPro" id="IPR057727">
    <property type="entry name" value="WCX_dom"/>
</dbReference>
<dbReference type="Proteomes" id="UP000562984">
    <property type="component" value="Unassembled WGS sequence"/>
</dbReference>
<dbReference type="Pfam" id="PF08279">
    <property type="entry name" value="HTH_11"/>
    <property type="match status" value="1"/>
</dbReference>
<dbReference type="RefSeq" id="WP_171199151.1">
    <property type="nucleotide sequence ID" value="NZ_JABEND010000003.1"/>
</dbReference>
<dbReference type="InterPro" id="IPR026881">
    <property type="entry name" value="WYL_dom"/>
</dbReference>